<evidence type="ECO:0000256" key="6">
    <source>
        <dbReference type="ARBA" id="ARBA00023180"/>
    </source>
</evidence>
<evidence type="ECO:0000256" key="3">
    <source>
        <dbReference type="ARBA" id="ARBA00022729"/>
    </source>
</evidence>
<keyword evidence="6" id="KW-0325">Glycoprotein</keyword>
<evidence type="ECO:0000256" key="4">
    <source>
        <dbReference type="ARBA" id="ARBA00022989"/>
    </source>
</evidence>
<evidence type="ECO:0000313" key="9">
    <source>
        <dbReference type="Proteomes" id="UP000789390"/>
    </source>
</evidence>
<organism evidence="8 9">
    <name type="scientific">Daphnia galeata</name>
    <dbReference type="NCBI Taxonomy" id="27404"/>
    <lineage>
        <taxon>Eukaryota</taxon>
        <taxon>Metazoa</taxon>
        <taxon>Ecdysozoa</taxon>
        <taxon>Arthropoda</taxon>
        <taxon>Crustacea</taxon>
        <taxon>Branchiopoda</taxon>
        <taxon>Diplostraca</taxon>
        <taxon>Cladocera</taxon>
        <taxon>Anomopoda</taxon>
        <taxon>Daphniidae</taxon>
        <taxon>Daphnia</taxon>
    </lineage>
</organism>
<dbReference type="PANTHER" id="PTHR11506:SF35">
    <property type="entry name" value="LYSOSOME-ASSOCIATED MEMBRANE GLYCOPROTEIN 5"/>
    <property type="match status" value="1"/>
</dbReference>
<dbReference type="Proteomes" id="UP000789390">
    <property type="component" value="Unassembled WGS sequence"/>
</dbReference>
<sequence>MDSQHIIYIFGRCLLLLHAIFSRSFGLVADAATDMSTTMPPNFVPVIDGATGVKQVDLPEFLASPDAKGQICTLASLKAMVVIWPEGDESREVRIEMPDKDVTVSTVENCYAGNNPSLMKPLLVITWSSSFQLCFYIFKDEKNWFVNQIVFAFNTSDVPQMGIAKSELRMFGSEANALTELQASLGISYRCFASKKFTLSPLESGAAVAGRINANSIQRINDKANLTLKNFQIQPFVDGQKTFEEEMICREDVLAKRHRRRRDSSVTIAVGSSLAVLSVVTVMCYAIFRYVKIKAVGYDTMQ</sequence>
<evidence type="ECO:0000256" key="2">
    <source>
        <dbReference type="ARBA" id="ARBA00022692"/>
    </source>
</evidence>
<gene>
    <name evidence="8" type="ORF">DGAL_LOCUS17017</name>
</gene>
<dbReference type="InterPro" id="IPR002000">
    <property type="entry name" value="Lysosome-assoc_membr_glycop"/>
</dbReference>
<dbReference type="Gene3D" id="2.40.160.110">
    <property type="match status" value="1"/>
</dbReference>
<dbReference type="EMBL" id="CAKKLH010000336">
    <property type="protein sequence ID" value="CAH0113215.1"/>
    <property type="molecule type" value="Genomic_DNA"/>
</dbReference>
<dbReference type="GO" id="GO:0031902">
    <property type="term" value="C:late endosome membrane"/>
    <property type="evidence" value="ECO:0007669"/>
    <property type="project" value="TreeGrafter"/>
</dbReference>
<protein>
    <submittedName>
        <fullName evidence="8">Uncharacterized protein</fullName>
    </submittedName>
</protein>
<feature type="transmembrane region" description="Helical" evidence="7">
    <location>
        <begin position="6"/>
        <end position="29"/>
    </location>
</feature>
<comment type="subcellular location">
    <subcellularLocation>
        <location evidence="1">Cell membrane</location>
        <topology evidence="1">Single-pass type I membrane protein</topology>
    </subcellularLocation>
</comment>
<dbReference type="GO" id="GO:0072594">
    <property type="term" value="P:establishment of protein localization to organelle"/>
    <property type="evidence" value="ECO:0007669"/>
    <property type="project" value="TreeGrafter"/>
</dbReference>
<proteinExistence type="predicted"/>
<keyword evidence="3" id="KW-0732">Signal</keyword>
<feature type="transmembrane region" description="Helical" evidence="7">
    <location>
        <begin position="266"/>
        <end position="288"/>
    </location>
</feature>
<dbReference type="OrthoDB" id="6248302at2759"/>
<evidence type="ECO:0000256" key="5">
    <source>
        <dbReference type="ARBA" id="ARBA00023136"/>
    </source>
</evidence>
<keyword evidence="2 7" id="KW-0812">Transmembrane</keyword>
<keyword evidence="9" id="KW-1185">Reference proteome</keyword>
<comment type="caution">
    <text evidence="8">The sequence shown here is derived from an EMBL/GenBank/DDBJ whole genome shotgun (WGS) entry which is preliminary data.</text>
</comment>
<dbReference type="AlphaFoldDB" id="A0A8J2WNV9"/>
<reference evidence="8" key="1">
    <citation type="submission" date="2021-11" db="EMBL/GenBank/DDBJ databases">
        <authorList>
            <person name="Schell T."/>
        </authorList>
    </citation>
    <scope>NUCLEOTIDE SEQUENCE</scope>
    <source>
        <strain evidence="8">M5</strain>
    </source>
</reference>
<name>A0A8J2WNV9_9CRUS</name>
<keyword evidence="5 7" id="KW-0472">Membrane</keyword>
<evidence type="ECO:0000256" key="7">
    <source>
        <dbReference type="SAM" id="Phobius"/>
    </source>
</evidence>
<dbReference type="PANTHER" id="PTHR11506">
    <property type="entry name" value="LYSOSOME-ASSOCIATED MEMBRANE GLYCOPROTEIN"/>
    <property type="match status" value="1"/>
</dbReference>
<dbReference type="GO" id="GO:0005765">
    <property type="term" value="C:lysosomal membrane"/>
    <property type="evidence" value="ECO:0007669"/>
    <property type="project" value="TreeGrafter"/>
</dbReference>
<evidence type="ECO:0000256" key="1">
    <source>
        <dbReference type="ARBA" id="ARBA00004251"/>
    </source>
</evidence>
<keyword evidence="4 7" id="KW-1133">Transmembrane helix</keyword>
<dbReference type="GO" id="GO:0005886">
    <property type="term" value="C:plasma membrane"/>
    <property type="evidence" value="ECO:0007669"/>
    <property type="project" value="TreeGrafter"/>
</dbReference>
<accession>A0A8J2WNV9</accession>
<evidence type="ECO:0000313" key="8">
    <source>
        <dbReference type="EMBL" id="CAH0113215.1"/>
    </source>
</evidence>